<dbReference type="EMBL" id="GEGO01006578">
    <property type="protein sequence ID" value="JAR88826.1"/>
    <property type="molecule type" value="Transcribed_RNA"/>
</dbReference>
<dbReference type="AlphaFoldDB" id="A0A147BDJ2"/>
<sequence>MYLMMVFFAGAVLKSNGIPHLFSKPTCHLIRNTFCHRHGCYSSWLRAANHSILAVPIFVQVLSELCCLSRASFTNYDDNVIFPDNSEKLLSRCKDWQVLSLLQQRFHSGKLAGSLTSSVFHVICKTLLRLVVGILVVILLVFFFLHAQDVSQLGSRKFPLFLLSFLPLLLLPVVADNSTPFSRHDGHVRRRVFHGHHGFRLLREHDPAIQERGDNVVHKHVHPSLVVLLEVFVDVHLQHDSAREHPIRLPLLVVLVDLPLLRRHLLDLLLLQGLLLPLCVLLRHAGERVVDVVVALVQAVPLPVQPLLLHLPLLFLVPVVGPGDLVVLGPLAAGSGVRLAPVSCPRVILVGRRRSRSVRRSPVLLVRSPPVGAFARRRRRHVPGRPPRRGIFVLVPVRTGRRVFRPDVGCLRTRRTGWRLVPVSAGTVRATRLVPIVVAAVFAVVAPGSLPTARRAVVFLAVFGTGVDSAALTVFVVANPVGEGAVHAAGVGRSFYPGPSVLPAARQGRFSRIRAAVSLFGLTIFSGLFGVLLFALLFPFGGRENVEP</sequence>
<proteinExistence type="predicted"/>
<reference evidence="2" key="1">
    <citation type="journal article" date="2018" name="PLoS Negl. Trop. Dis.">
        <title>Sialome diversity of ticks revealed by RNAseq of single tick salivary glands.</title>
        <authorList>
            <person name="Perner J."/>
            <person name="Kropackova S."/>
            <person name="Kopacek P."/>
            <person name="Ribeiro J.M."/>
        </authorList>
    </citation>
    <scope>NUCLEOTIDE SEQUENCE</scope>
    <source>
        <strain evidence="2">Siblings of single egg batch collected in Ceske Budejovice</strain>
        <tissue evidence="2">Salivary glands</tissue>
    </source>
</reference>
<keyword evidence="1" id="KW-0812">Transmembrane</keyword>
<protein>
    <submittedName>
        <fullName evidence="2">Uncharacterized protein</fullName>
    </submittedName>
</protein>
<evidence type="ECO:0000313" key="2">
    <source>
        <dbReference type="EMBL" id="JAR88826.1"/>
    </source>
</evidence>
<keyword evidence="1" id="KW-1133">Transmembrane helix</keyword>
<keyword evidence="1" id="KW-0472">Membrane</keyword>
<evidence type="ECO:0000256" key="1">
    <source>
        <dbReference type="SAM" id="Phobius"/>
    </source>
</evidence>
<feature type="transmembrane region" description="Helical" evidence="1">
    <location>
        <begin position="158"/>
        <end position="175"/>
    </location>
</feature>
<accession>A0A147BDJ2</accession>
<feature type="transmembrane region" description="Helical" evidence="1">
    <location>
        <begin position="433"/>
        <end position="450"/>
    </location>
</feature>
<name>A0A147BDJ2_IXORI</name>
<feature type="transmembrane region" description="Helical" evidence="1">
    <location>
        <begin position="516"/>
        <end position="538"/>
    </location>
</feature>
<feature type="transmembrane region" description="Helical" evidence="1">
    <location>
        <begin position="127"/>
        <end position="146"/>
    </location>
</feature>
<organism evidence="2">
    <name type="scientific">Ixodes ricinus</name>
    <name type="common">Common tick</name>
    <name type="synonym">Acarus ricinus</name>
    <dbReference type="NCBI Taxonomy" id="34613"/>
    <lineage>
        <taxon>Eukaryota</taxon>
        <taxon>Metazoa</taxon>
        <taxon>Ecdysozoa</taxon>
        <taxon>Arthropoda</taxon>
        <taxon>Chelicerata</taxon>
        <taxon>Arachnida</taxon>
        <taxon>Acari</taxon>
        <taxon>Parasitiformes</taxon>
        <taxon>Ixodida</taxon>
        <taxon>Ixodoidea</taxon>
        <taxon>Ixodidae</taxon>
        <taxon>Ixodinae</taxon>
        <taxon>Ixodes</taxon>
    </lineage>
</organism>
<feature type="transmembrane region" description="Helical" evidence="1">
    <location>
        <begin position="456"/>
        <end position="478"/>
    </location>
</feature>